<dbReference type="GO" id="GO:0000056">
    <property type="term" value="P:ribosomal small subunit export from nucleus"/>
    <property type="evidence" value="ECO:0007669"/>
    <property type="project" value="TreeGrafter"/>
</dbReference>
<dbReference type="InterPro" id="IPR016024">
    <property type="entry name" value="ARM-type_fold"/>
</dbReference>
<dbReference type="GO" id="GO:0000055">
    <property type="term" value="P:ribosomal large subunit export from nucleus"/>
    <property type="evidence" value="ECO:0007669"/>
    <property type="project" value="TreeGrafter"/>
</dbReference>
<dbReference type="PANTHER" id="PTHR11223:SF2">
    <property type="entry name" value="EXPORTIN-1"/>
    <property type="match status" value="1"/>
</dbReference>
<dbReference type="AlphaFoldDB" id="A0A0M3JJN9"/>
<reference evidence="2 3" key="2">
    <citation type="submission" date="2018-11" db="EMBL/GenBank/DDBJ databases">
        <authorList>
            <consortium name="Pathogen Informatics"/>
        </authorList>
    </citation>
    <scope>NUCLEOTIDE SEQUENCE [LARGE SCALE GENOMIC DNA]</scope>
</reference>
<dbReference type="OrthoDB" id="27218at2759"/>
<dbReference type="InterPro" id="IPR045065">
    <property type="entry name" value="XPO1/5"/>
</dbReference>
<dbReference type="InterPro" id="IPR011989">
    <property type="entry name" value="ARM-like"/>
</dbReference>
<dbReference type="GO" id="GO:0005049">
    <property type="term" value="F:nuclear export signal receptor activity"/>
    <property type="evidence" value="ECO:0007669"/>
    <property type="project" value="InterPro"/>
</dbReference>
<dbReference type="GO" id="GO:0006611">
    <property type="term" value="P:protein export from nucleus"/>
    <property type="evidence" value="ECO:0007669"/>
    <property type="project" value="InterPro"/>
</dbReference>
<dbReference type="PANTHER" id="PTHR11223">
    <property type="entry name" value="EXPORTIN 1/5"/>
    <property type="match status" value="1"/>
</dbReference>
<feature type="domain" description="Exportin-1/Importin-beta-like" evidence="1">
    <location>
        <begin position="2"/>
        <end position="102"/>
    </location>
</feature>
<proteinExistence type="predicted"/>
<dbReference type="Proteomes" id="UP000267096">
    <property type="component" value="Unassembled WGS sequence"/>
</dbReference>
<protein>
    <submittedName>
        <fullName evidence="4">Exportin-1 (inferred by orthology to a human protein)</fullName>
    </submittedName>
</protein>
<evidence type="ECO:0000313" key="4">
    <source>
        <dbReference type="WBParaSite" id="ASIM_0000786001-mRNA-1"/>
    </source>
</evidence>
<organism evidence="4">
    <name type="scientific">Anisakis simplex</name>
    <name type="common">Herring worm</name>
    <dbReference type="NCBI Taxonomy" id="6269"/>
    <lineage>
        <taxon>Eukaryota</taxon>
        <taxon>Metazoa</taxon>
        <taxon>Ecdysozoa</taxon>
        <taxon>Nematoda</taxon>
        <taxon>Chromadorea</taxon>
        <taxon>Rhabditida</taxon>
        <taxon>Spirurina</taxon>
        <taxon>Ascaridomorpha</taxon>
        <taxon>Ascaridoidea</taxon>
        <taxon>Anisakidae</taxon>
        <taxon>Anisakis</taxon>
        <taxon>Anisakis simplex complex</taxon>
    </lineage>
</organism>
<keyword evidence="3" id="KW-1185">Reference proteome</keyword>
<dbReference type="SUPFAM" id="SSF48371">
    <property type="entry name" value="ARM repeat"/>
    <property type="match status" value="1"/>
</dbReference>
<accession>A0A0M3JJN9</accession>
<sequence>MTDIVGASKVNDNLCLNNMIVLRLLSEEVFDFDGEMTQAKAHHLKKTFCGEFQAVFTLCHLVMETSENAALVEATLNTLYRFLSWIPVGYIFETNIIDLLTQKVVEFKLVVL</sequence>
<dbReference type="GO" id="GO:0005737">
    <property type="term" value="C:cytoplasm"/>
    <property type="evidence" value="ECO:0007669"/>
    <property type="project" value="TreeGrafter"/>
</dbReference>
<dbReference type="InterPro" id="IPR013598">
    <property type="entry name" value="Exportin-1/Importin-b-like"/>
</dbReference>
<dbReference type="Pfam" id="PF08389">
    <property type="entry name" value="Xpo1"/>
    <property type="match status" value="1"/>
</dbReference>
<evidence type="ECO:0000313" key="2">
    <source>
        <dbReference type="EMBL" id="VDK29630.1"/>
    </source>
</evidence>
<dbReference type="GO" id="GO:0005634">
    <property type="term" value="C:nucleus"/>
    <property type="evidence" value="ECO:0007669"/>
    <property type="project" value="TreeGrafter"/>
</dbReference>
<dbReference type="EMBL" id="UYRR01018843">
    <property type="protein sequence ID" value="VDK29630.1"/>
    <property type="molecule type" value="Genomic_DNA"/>
</dbReference>
<dbReference type="WBParaSite" id="ASIM_0000786001-mRNA-1">
    <property type="protein sequence ID" value="ASIM_0000786001-mRNA-1"/>
    <property type="gene ID" value="ASIM_0000786001"/>
</dbReference>
<evidence type="ECO:0000313" key="3">
    <source>
        <dbReference type="Proteomes" id="UP000267096"/>
    </source>
</evidence>
<evidence type="ECO:0000259" key="1">
    <source>
        <dbReference type="Pfam" id="PF08389"/>
    </source>
</evidence>
<dbReference type="Gene3D" id="1.25.10.10">
    <property type="entry name" value="Leucine-rich Repeat Variant"/>
    <property type="match status" value="1"/>
</dbReference>
<name>A0A0M3JJN9_ANISI</name>
<gene>
    <name evidence="2" type="ORF">ASIM_LOCUS7625</name>
</gene>
<reference evidence="4" key="1">
    <citation type="submission" date="2017-02" db="UniProtKB">
        <authorList>
            <consortium name="WormBaseParasite"/>
        </authorList>
    </citation>
    <scope>IDENTIFICATION</scope>
</reference>